<proteinExistence type="predicted"/>
<dbReference type="RefSeq" id="WP_171622700.1">
    <property type="nucleotide sequence ID" value="NZ_CP053698.1"/>
</dbReference>
<evidence type="ECO:0000313" key="2">
    <source>
        <dbReference type="Proteomes" id="UP000580344"/>
    </source>
</evidence>
<reference evidence="1 2" key="1">
    <citation type="submission" date="2020-05" db="EMBL/GenBank/DDBJ databases">
        <title>Tigecycline resistant gene in Empedobacter stercoris.</title>
        <authorList>
            <person name="Chen Y."/>
            <person name="Cheng Y."/>
            <person name="Zhou K."/>
        </authorList>
    </citation>
    <scope>NUCLEOTIDE SEQUENCE [LARGE SCALE GENOMIC DNA]</scope>
    <source>
        <strain evidence="1 2">ES202</strain>
    </source>
</reference>
<accession>A0ABX1WL26</accession>
<sequence>MDIQTEVQKIHHQFGVTEKANYEIQKLFDKAIKEAVTEALRKHAVIGSFSMQDLMLYYQDAENFDFTSKAIEVLNSMVNDR</sequence>
<protein>
    <recommendedName>
        <fullName evidence="3">Phage protein</fullName>
    </recommendedName>
</protein>
<name>A0ABX1WL26_9FLAO</name>
<gene>
    <name evidence="1" type="ORF">HMH06_05955</name>
</gene>
<evidence type="ECO:0008006" key="3">
    <source>
        <dbReference type="Google" id="ProtNLM"/>
    </source>
</evidence>
<dbReference type="EMBL" id="JABFOQ010000010">
    <property type="protein sequence ID" value="NOJ75381.1"/>
    <property type="molecule type" value="Genomic_DNA"/>
</dbReference>
<comment type="caution">
    <text evidence="1">The sequence shown here is derived from an EMBL/GenBank/DDBJ whole genome shotgun (WGS) entry which is preliminary data.</text>
</comment>
<evidence type="ECO:0000313" key="1">
    <source>
        <dbReference type="EMBL" id="NOJ75381.1"/>
    </source>
</evidence>
<keyword evidence="2" id="KW-1185">Reference proteome</keyword>
<organism evidence="1 2">
    <name type="scientific">Empedobacter stercoris</name>
    <dbReference type="NCBI Taxonomy" id="1628248"/>
    <lineage>
        <taxon>Bacteria</taxon>
        <taxon>Pseudomonadati</taxon>
        <taxon>Bacteroidota</taxon>
        <taxon>Flavobacteriia</taxon>
        <taxon>Flavobacteriales</taxon>
        <taxon>Weeksellaceae</taxon>
        <taxon>Empedobacter</taxon>
    </lineage>
</organism>
<dbReference type="Proteomes" id="UP000580344">
    <property type="component" value="Unassembled WGS sequence"/>
</dbReference>